<reference evidence="9" key="1">
    <citation type="submission" date="2021-01" db="EMBL/GenBank/DDBJ databases">
        <title>Whole genome shotgun sequence of Virgisporangium aliadipatigenens NBRC 105644.</title>
        <authorList>
            <person name="Komaki H."/>
            <person name="Tamura T."/>
        </authorList>
    </citation>
    <scope>NUCLEOTIDE SEQUENCE</scope>
    <source>
        <strain evidence="9">NBRC 105644</strain>
    </source>
</reference>
<comment type="similarity">
    <text evidence="6">Belongs to the ABC-4 integral membrane protein family.</text>
</comment>
<dbReference type="AlphaFoldDB" id="A0A8J3YKC0"/>
<dbReference type="RefSeq" id="WP_203899057.1">
    <property type="nucleotide sequence ID" value="NZ_BOPF01000007.1"/>
</dbReference>
<dbReference type="GO" id="GO:0005886">
    <property type="term" value="C:plasma membrane"/>
    <property type="evidence" value="ECO:0007669"/>
    <property type="project" value="UniProtKB-SubCell"/>
</dbReference>
<keyword evidence="10" id="KW-1185">Reference proteome</keyword>
<feature type="transmembrane region" description="Helical" evidence="7">
    <location>
        <begin position="759"/>
        <end position="783"/>
    </location>
</feature>
<evidence type="ECO:0000256" key="4">
    <source>
        <dbReference type="ARBA" id="ARBA00022989"/>
    </source>
</evidence>
<evidence type="ECO:0000259" key="8">
    <source>
        <dbReference type="Pfam" id="PF02687"/>
    </source>
</evidence>
<dbReference type="Pfam" id="PF02687">
    <property type="entry name" value="FtsX"/>
    <property type="match status" value="2"/>
</dbReference>
<dbReference type="InterPro" id="IPR003838">
    <property type="entry name" value="ABC3_permease_C"/>
</dbReference>
<name>A0A8J3YKC0_9ACTN</name>
<gene>
    <name evidence="9" type="ORF">Val02_24110</name>
</gene>
<keyword evidence="3 7" id="KW-0812">Transmembrane</keyword>
<evidence type="ECO:0000313" key="10">
    <source>
        <dbReference type="Proteomes" id="UP000619260"/>
    </source>
</evidence>
<comment type="subcellular location">
    <subcellularLocation>
        <location evidence="1">Cell membrane</location>
        <topology evidence="1">Multi-pass membrane protein</topology>
    </subcellularLocation>
</comment>
<protein>
    <recommendedName>
        <fullName evidence="8">ABC3 transporter permease C-terminal domain-containing protein</fullName>
    </recommendedName>
</protein>
<keyword evidence="5 7" id="KW-0472">Membrane</keyword>
<evidence type="ECO:0000256" key="5">
    <source>
        <dbReference type="ARBA" id="ARBA00023136"/>
    </source>
</evidence>
<feature type="domain" description="ABC3 transporter permease C-terminal" evidence="8">
    <location>
        <begin position="244"/>
        <end position="362"/>
    </location>
</feature>
<sequence length="787" mass="79774">MLILASLRARWSGLIAGFLALTAGVGLVAAMGLVLAGTLGARPLPPQRYAHARTVVAPVGKLAVPTAHGLRTQPLAVPHGLSPDVVARVRATGAVVEDRIGYAQLAGGGADQVGRPWPAAAFGAHRLDAGREPAGDHEVVVWAGGARPGERVGVLTDAGRREYTVVGVLAPARFEKALFFTGAEAARLFPRIDALIVEAPAERVGAAVGTDGRVYAGARLRRFDPDAAADAQALVAANSLVGTAGGIAAFVSAFVVAGTFAYGVAQRRRELALLRTAGATPGQVRRSVLAEGLALGVLAAATGCALGRLGAPRLAERLVARGFAPDWFTVPESTAALVVAFGAGLVAALAGVWTAARRAGRVGPAEALRESSVEGRTMTPGRWLWAVLIGGAALVTTFGPVVAEPADALKRKQYVPAVLLLVVAFALLAPVLVGPAARLLGTPLARLRGATGLLVREGALAASRRTAATAAPVLLTVGLAACLPGITATIERAEAAEGRVPGAFVVVPAGTPGLSAEAVARLRAIGNADVAVSYPTSVYDLEEGVALLRRTAHTVDPAALAGLPVLAGSVADLADDTIVVDREWGRDVGDTVRVWRADGSPAALRVVAVLREGVGGHGAFLTHAHPARPLADRVFVRRADRAAVEAAVRNLGATVDPPPERGGVKATGIDAVLGLALLYAGLSVLGTTLMAARERAAGLALLRLAGATAGQRLRVVAGEALFVVAVGVVLALGAAVLALGALCAALLRLTGDLPVPVLPWGTLAAVAAATAAVGVATSVVMTFPRKW</sequence>
<evidence type="ECO:0000256" key="7">
    <source>
        <dbReference type="SAM" id="Phobius"/>
    </source>
</evidence>
<dbReference type="GO" id="GO:0022857">
    <property type="term" value="F:transmembrane transporter activity"/>
    <property type="evidence" value="ECO:0007669"/>
    <property type="project" value="TreeGrafter"/>
</dbReference>
<evidence type="ECO:0000256" key="2">
    <source>
        <dbReference type="ARBA" id="ARBA00022475"/>
    </source>
</evidence>
<feature type="transmembrane region" description="Helical" evidence="7">
    <location>
        <begin position="414"/>
        <end position="440"/>
    </location>
</feature>
<feature type="transmembrane region" description="Helical" evidence="7">
    <location>
        <begin position="720"/>
        <end position="747"/>
    </location>
</feature>
<dbReference type="Proteomes" id="UP000619260">
    <property type="component" value="Unassembled WGS sequence"/>
</dbReference>
<feature type="transmembrane region" description="Helical" evidence="7">
    <location>
        <begin position="293"/>
        <end position="315"/>
    </location>
</feature>
<accession>A0A8J3YKC0</accession>
<evidence type="ECO:0000256" key="1">
    <source>
        <dbReference type="ARBA" id="ARBA00004651"/>
    </source>
</evidence>
<keyword evidence="2" id="KW-1003">Cell membrane</keyword>
<proteinExistence type="inferred from homology"/>
<dbReference type="PANTHER" id="PTHR30572:SF4">
    <property type="entry name" value="ABC TRANSPORTER PERMEASE YTRF"/>
    <property type="match status" value="1"/>
</dbReference>
<evidence type="ECO:0000256" key="6">
    <source>
        <dbReference type="ARBA" id="ARBA00038076"/>
    </source>
</evidence>
<evidence type="ECO:0000256" key="3">
    <source>
        <dbReference type="ARBA" id="ARBA00022692"/>
    </source>
</evidence>
<feature type="transmembrane region" description="Helical" evidence="7">
    <location>
        <begin position="383"/>
        <end position="402"/>
    </location>
</feature>
<comment type="caution">
    <text evidence="9">The sequence shown here is derived from an EMBL/GenBank/DDBJ whole genome shotgun (WGS) entry which is preliminary data.</text>
</comment>
<dbReference type="InterPro" id="IPR050250">
    <property type="entry name" value="Macrolide_Exporter_MacB"/>
</dbReference>
<organism evidence="9 10">
    <name type="scientific">Virgisporangium aliadipatigenens</name>
    <dbReference type="NCBI Taxonomy" id="741659"/>
    <lineage>
        <taxon>Bacteria</taxon>
        <taxon>Bacillati</taxon>
        <taxon>Actinomycetota</taxon>
        <taxon>Actinomycetes</taxon>
        <taxon>Micromonosporales</taxon>
        <taxon>Micromonosporaceae</taxon>
        <taxon>Virgisporangium</taxon>
    </lineage>
</organism>
<keyword evidence="4 7" id="KW-1133">Transmembrane helix</keyword>
<feature type="domain" description="ABC3 transporter permease C-terminal" evidence="8">
    <location>
        <begin position="672"/>
        <end position="781"/>
    </location>
</feature>
<feature type="transmembrane region" description="Helical" evidence="7">
    <location>
        <begin position="240"/>
        <end position="265"/>
    </location>
</feature>
<dbReference type="PANTHER" id="PTHR30572">
    <property type="entry name" value="MEMBRANE COMPONENT OF TRANSPORTER-RELATED"/>
    <property type="match status" value="1"/>
</dbReference>
<feature type="transmembrane region" description="Helical" evidence="7">
    <location>
        <begin position="335"/>
        <end position="356"/>
    </location>
</feature>
<evidence type="ECO:0000313" key="9">
    <source>
        <dbReference type="EMBL" id="GIJ45525.1"/>
    </source>
</evidence>
<dbReference type="EMBL" id="BOPF01000007">
    <property type="protein sequence ID" value="GIJ45525.1"/>
    <property type="molecule type" value="Genomic_DNA"/>
</dbReference>